<sequence length="218" mass="23994">MSDDCHASANRQCPALLCGDALTVKQLLDRVRRSVQGAFANSELPTGEQTVMAGLPAEDEPKLMPFGFAVHDESFFRVPEWHGLQVDSSKPPTAVILAYWPEERCVLQAKRVNVVTDESEQEFGGVMLELDLLEDSGQLMGTLGYNIDLFKESTVIRIAQQFQAMLEAFVQSGPSAAVAGLPVMSELLRRVADLDEEEADMLRSLGTAKAQVWLRTQP</sequence>
<keyword evidence="2" id="KW-1185">Reference proteome</keyword>
<evidence type="ECO:0000313" key="2">
    <source>
        <dbReference type="Proteomes" id="UP001161017"/>
    </source>
</evidence>
<dbReference type="EMBL" id="JAPUFD010000031">
    <property type="protein sequence ID" value="MDI1493611.1"/>
    <property type="molecule type" value="Genomic_DNA"/>
</dbReference>
<protein>
    <submittedName>
        <fullName evidence="1">Uncharacterized protein</fullName>
    </submittedName>
</protein>
<organism evidence="1 2">
    <name type="scientific">Ramalina farinacea</name>
    <dbReference type="NCBI Taxonomy" id="258253"/>
    <lineage>
        <taxon>Eukaryota</taxon>
        <taxon>Fungi</taxon>
        <taxon>Dikarya</taxon>
        <taxon>Ascomycota</taxon>
        <taxon>Pezizomycotina</taxon>
        <taxon>Lecanoromycetes</taxon>
        <taxon>OSLEUM clade</taxon>
        <taxon>Lecanoromycetidae</taxon>
        <taxon>Lecanorales</taxon>
        <taxon>Lecanorineae</taxon>
        <taxon>Ramalinaceae</taxon>
        <taxon>Ramalina</taxon>
    </lineage>
</organism>
<dbReference type="AlphaFoldDB" id="A0AA43QVZ2"/>
<gene>
    <name evidence="1" type="ORF">OHK93_005907</name>
</gene>
<accession>A0AA43QVZ2</accession>
<proteinExistence type="predicted"/>
<evidence type="ECO:0000313" key="1">
    <source>
        <dbReference type="EMBL" id="MDI1493611.1"/>
    </source>
</evidence>
<comment type="caution">
    <text evidence="1">The sequence shown here is derived from an EMBL/GenBank/DDBJ whole genome shotgun (WGS) entry which is preliminary data.</text>
</comment>
<name>A0AA43QVZ2_9LECA</name>
<dbReference type="Proteomes" id="UP001161017">
    <property type="component" value="Unassembled WGS sequence"/>
</dbReference>
<dbReference type="Gene3D" id="3.30.559.30">
    <property type="entry name" value="Nonribosomal peptide synthetase, condensation domain"/>
    <property type="match status" value="1"/>
</dbReference>
<dbReference type="SUPFAM" id="SSF52777">
    <property type="entry name" value="CoA-dependent acyltransferases"/>
    <property type="match status" value="1"/>
</dbReference>
<reference evidence="1" key="1">
    <citation type="journal article" date="2023" name="Genome Biol. Evol.">
        <title>First Whole Genome Sequence and Flow Cytometry Genome Size Data for the Lichen-Forming Fungus Ramalina farinacea (Ascomycota).</title>
        <authorList>
            <person name="Llewellyn T."/>
            <person name="Mian S."/>
            <person name="Hill R."/>
            <person name="Leitch I.J."/>
            <person name="Gaya E."/>
        </authorList>
    </citation>
    <scope>NUCLEOTIDE SEQUENCE</scope>
    <source>
        <strain evidence="1">LIQ254RAFAR</strain>
    </source>
</reference>